<accession>A0ACB0L0Q2</accession>
<name>A0ACB0L0Q2_TRIPR</name>
<proteinExistence type="predicted"/>
<reference evidence="1" key="1">
    <citation type="submission" date="2023-10" db="EMBL/GenBank/DDBJ databases">
        <authorList>
            <person name="Rodriguez Cubillos JULIANA M."/>
            <person name="De Vega J."/>
        </authorList>
    </citation>
    <scope>NUCLEOTIDE SEQUENCE</scope>
</reference>
<gene>
    <name evidence="1" type="ORF">MILVUS5_LOCUS26833</name>
</gene>
<dbReference type="Proteomes" id="UP001177021">
    <property type="component" value="Unassembled WGS sequence"/>
</dbReference>
<keyword evidence="2" id="KW-1185">Reference proteome</keyword>
<protein>
    <submittedName>
        <fullName evidence="1">Uncharacterized protein</fullName>
    </submittedName>
</protein>
<sequence>MAKKTPTKFSLFSSSPLYSLLTITITLSLIPSQIHSSTHENDIHSLQEIKNAIDPNSVSSSSYINSWDFTVDPCHSTGPQFLGILCDLPLDNSSSRVTAIDLDGIGYEGFLTPAIGNLTELTILNLSSNKFRGPIPKTIGKLRKLTRLSLSENFFTGGIPQEISQLKKLQYLDLSANRLSGTIPTDMTGLRSLTYLSLSNNNFSGRIQNLTGLWQLNTLDISFNEFFGNIPNLPVSLQNIYFSHNIFSGHITPLKDLIHLRWLDISDNRLSGVIRWDTMSLKGVIHFNVSFNRFTSIDFVNNAGQGHRLHLLEAQGNNLKGHLPVNLVSFTNLTVINLSNNQYHGTIPKEYGTKLRTISWRRLYLDHNFLTGNLPLEFTHTSTYVKGSVANNCLKCPTNAVLCHGGQRPSTECMRQHEI</sequence>
<evidence type="ECO:0000313" key="1">
    <source>
        <dbReference type="EMBL" id="CAJ2661022.1"/>
    </source>
</evidence>
<evidence type="ECO:0000313" key="2">
    <source>
        <dbReference type="Proteomes" id="UP001177021"/>
    </source>
</evidence>
<comment type="caution">
    <text evidence="1">The sequence shown here is derived from an EMBL/GenBank/DDBJ whole genome shotgun (WGS) entry which is preliminary data.</text>
</comment>
<organism evidence="1 2">
    <name type="scientific">Trifolium pratense</name>
    <name type="common">Red clover</name>
    <dbReference type="NCBI Taxonomy" id="57577"/>
    <lineage>
        <taxon>Eukaryota</taxon>
        <taxon>Viridiplantae</taxon>
        <taxon>Streptophyta</taxon>
        <taxon>Embryophyta</taxon>
        <taxon>Tracheophyta</taxon>
        <taxon>Spermatophyta</taxon>
        <taxon>Magnoliopsida</taxon>
        <taxon>eudicotyledons</taxon>
        <taxon>Gunneridae</taxon>
        <taxon>Pentapetalae</taxon>
        <taxon>rosids</taxon>
        <taxon>fabids</taxon>
        <taxon>Fabales</taxon>
        <taxon>Fabaceae</taxon>
        <taxon>Papilionoideae</taxon>
        <taxon>50 kb inversion clade</taxon>
        <taxon>NPAAA clade</taxon>
        <taxon>Hologalegina</taxon>
        <taxon>IRL clade</taxon>
        <taxon>Trifolieae</taxon>
        <taxon>Trifolium</taxon>
    </lineage>
</organism>
<dbReference type="EMBL" id="CASHSV030000311">
    <property type="protein sequence ID" value="CAJ2661022.1"/>
    <property type="molecule type" value="Genomic_DNA"/>
</dbReference>